<keyword evidence="2" id="KW-0813">Transport</keyword>
<feature type="transmembrane region" description="Helical" evidence="10">
    <location>
        <begin position="233"/>
        <end position="256"/>
    </location>
</feature>
<evidence type="ECO:0000256" key="1">
    <source>
        <dbReference type="ARBA" id="ARBA00004141"/>
    </source>
</evidence>
<keyword evidence="6 10" id="KW-0472">Membrane</keyword>
<evidence type="ECO:0000313" key="12">
    <source>
        <dbReference type="Proteomes" id="UP001302274"/>
    </source>
</evidence>
<dbReference type="RefSeq" id="WP_323574801.1">
    <property type="nucleotide sequence ID" value="NZ_JAYGJQ010000001.1"/>
</dbReference>
<dbReference type="EMBL" id="JAYGJQ010000001">
    <property type="protein sequence ID" value="MEA9355314.1"/>
    <property type="molecule type" value="Genomic_DNA"/>
</dbReference>
<dbReference type="InterPro" id="IPR001807">
    <property type="entry name" value="ClC"/>
</dbReference>
<keyword evidence="12" id="KW-1185">Reference proteome</keyword>
<protein>
    <submittedName>
        <fullName evidence="11">Chloride channel protein</fullName>
    </submittedName>
</protein>
<feature type="transmembrane region" description="Helical" evidence="10">
    <location>
        <begin position="12"/>
        <end position="44"/>
    </location>
</feature>
<dbReference type="InterPro" id="IPR050368">
    <property type="entry name" value="ClC-type_chloride_channel"/>
</dbReference>
<dbReference type="Pfam" id="PF00654">
    <property type="entry name" value="Voltage_CLC"/>
    <property type="match status" value="1"/>
</dbReference>
<keyword evidence="5" id="KW-0406">Ion transport</keyword>
<evidence type="ECO:0000256" key="10">
    <source>
        <dbReference type="SAM" id="Phobius"/>
    </source>
</evidence>
<dbReference type="PANTHER" id="PTHR43427">
    <property type="entry name" value="CHLORIDE CHANNEL PROTEIN CLC-E"/>
    <property type="match status" value="1"/>
</dbReference>
<sequence length="443" mass="47722">MNVPVEFKRRRMIILCLLAALIGVIATVIAKVLLLAIAFCTNLFWFHTISIHPVELVNHHFSPIYILVPVLGGLVVGLMARYGSSAIRGHGIPEVMENILTKESRIPRRITFLKPLSAAIAIGSGGPFGAEGPIIATGSSVGSWIGRHFYFHEYERKILLAVGAAAGMTAIFGTPLAAVFICIELLLFEFSAKSFIPVIIGVSTAYSIRLATGHTAPEFPIGEVAEAVNGWNTLFYIVAGAISGAVACVVSKIVFWVEDKFEHLPIHWMWWPMIGGVAVGVIGYYDPRTLGVGYSNIINALQGNILLWPALTLLIFKFISWAIALGSGTSGGTLAPLLTFGSSLGVVLSFIGIHFFPDIGITIQVTALVCMSSMFSGATRAVLTSTVFALEVTGAHFGIAPLLLGNSAAFLFSIFFLKETIMTEKIARRGIFVPQDYYSIRGK</sequence>
<organism evidence="11 12">
    <name type="scientific">Bacteriovorax antarcticus</name>
    <dbReference type="NCBI Taxonomy" id="3088717"/>
    <lineage>
        <taxon>Bacteria</taxon>
        <taxon>Pseudomonadati</taxon>
        <taxon>Bdellovibrionota</taxon>
        <taxon>Bacteriovoracia</taxon>
        <taxon>Bacteriovoracales</taxon>
        <taxon>Bacteriovoracaceae</taxon>
        <taxon>Bacteriovorax</taxon>
    </lineage>
</organism>
<reference evidence="11 12" key="1">
    <citation type="submission" date="2023-11" db="EMBL/GenBank/DDBJ databases">
        <title>A Novel Polar Bacteriovorax (B. antarcticus) Isolated from the Biocrust in Antarctica.</title>
        <authorList>
            <person name="Mun W."/>
            <person name="Choi S.Y."/>
            <person name="Mitchell R.J."/>
        </authorList>
    </citation>
    <scope>NUCLEOTIDE SEQUENCE [LARGE SCALE GENOMIC DNA]</scope>
    <source>
        <strain evidence="11 12">PP10</strain>
    </source>
</reference>
<keyword evidence="9" id="KW-0407">Ion channel</keyword>
<keyword evidence="7" id="KW-0869">Chloride channel</keyword>
<name>A0ABU5VQJ6_9BACT</name>
<evidence type="ECO:0000256" key="2">
    <source>
        <dbReference type="ARBA" id="ARBA00022448"/>
    </source>
</evidence>
<dbReference type="PANTHER" id="PTHR43427:SF6">
    <property type="entry name" value="CHLORIDE CHANNEL PROTEIN CLC-E"/>
    <property type="match status" value="1"/>
</dbReference>
<evidence type="ECO:0000256" key="8">
    <source>
        <dbReference type="ARBA" id="ARBA00023214"/>
    </source>
</evidence>
<feature type="transmembrane region" description="Helical" evidence="10">
    <location>
        <begin position="395"/>
        <end position="417"/>
    </location>
</feature>
<dbReference type="InterPro" id="IPR014743">
    <property type="entry name" value="Cl-channel_core"/>
</dbReference>
<feature type="transmembrane region" description="Helical" evidence="10">
    <location>
        <begin position="363"/>
        <end position="383"/>
    </location>
</feature>
<evidence type="ECO:0000256" key="3">
    <source>
        <dbReference type="ARBA" id="ARBA00022692"/>
    </source>
</evidence>
<dbReference type="Proteomes" id="UP001302274">
    <property type="component" value="Unassembled WGS sequence"/>
</dbReference>
<proteinExistence type="predicted"/>
<keyword evidence="3 10" id="KW-0812">Transmembrane</keyword>
<gene>
    <name evidence="11" type="ORF">SHI21_03840</name>
</gene>
<keyword evidence="8" id="KW-0868">Chloride</keyword>
<feature type="transmembrane region" description="Helical" evidence="10">
    <location>
        <begin position="305"/>
        <end position="325"/>
    </location>
</feature>
<comment type="subcellular location">
    <subcellularLocation>
        <location evidence="1">Membrane</location>
        <topology evidence="1">Multi-pass membrane protein</topology>
    </subcellularLocation>
</comment>
<comment type="caution">
    <text evidence="11">The sequence shown here is derived from an EMBL/GenBank/DDBJ whole genome shotgun (WGS) entry which is preliminary data.</text>
</comment>
<dbReference type="CDD" id="cd00400">
    <property type="entry name" value="Voltage_gated_ClC"/>
    <property type="match status" value="1"/>
</dbReference>
<dbReference type="SUPFAM" id="SSF81340">
    <property type="entry name" value="Clc chloride channel"/>
    <property type="match status" value="1"/>
</dbReference>
<dbReference type="PRINTS" id="PR00762">
    <property type="entry name" value="CLCHANNEL"/>
</dbReference>
<evidence type="ECO:0000256" key="7">
    <source>
        <dbReference type="ARBA" id="ARBA00023173"/>
    </source>
</evidence>
<evidence type="ECO:0000256" key="6">
    <source>
        <dbReference type="ARBA" id="ARBA00023136"/>
    </source>
</evidence>
<feature type="transmembrane region" description="Helical" evidence="10">
    <location>
        <begin position="64"/>
        <end position="82"/>
    </location>
</feature>
<keyword evidence="4 10" id="KW-1133">Transmembrane helix</keyword>
<dbReference type="Gene3D" id="1.10.3080.10">
    <property type="entry name" value="Clc chloride channel"/>
    <property type="match status" value="1"/>
</dbReference>
<feature type="transmembrane region" description="Helical" evidence="10">
    <location>
        <begin position="194"/>
        <end position="212"/>
    </location>
</feature>
<evidence type="ECO:0000256" key="9">
    <source>
        <dbReference type="ARBA" id="ARBA00023303"/>
    </source>
</evidence>
<accession>A0ABU5VQJ6</accession>
<evidence type="ECO:0000313" key="11">
    <source>
        <dbReference type="EMBL" id="MEA9355314.1"/>
    </source>
</evidence>
<evidence type="ECO:0000256" key="4">
    <source>
        <dbReference type="ARBA" id="ARBA00022989"/>
    </source>
</evidence>
<feature type="transmembrane region" description="Helical" evidence="10">
    <location>
        <begin position="158"/>
        <end position="188"/>
    </location>
</feature>
<feature type="transmembrane region" description="Helical" evidence="10">
    <location>
        <begin position="268"/>
        <end position="285"/>
    </location>
</feature>
<feature type="transmembrane region" description="Helical" evidence="10">
    <location>
        <begin position="337"/>
        <end position="356"/>
    </location>
</feature>
<evidence type="ECO:0000256" key="5">
    <source>
        <dbReference type="ARBA" id="ARBA00023065"/>
    </source>
</evidence>